<evidence type="ECO:0000256" key="11">
    <source>
        <dbReference type="ARBA" id="ARBA00022989"/>
    </source>
</evidence>
<keyword evidence="25" id="KW-1185">Reference proteome</keyword>
<proteinExistence type="predicted"/>
<dbReference type="SUPFAM" id="SSF55785">
    <property type="entry name" value="PYP-like sensor domain (PAS domain)"/>
    <property type="match status" value="1"/>
</dbReference>
<dbReference type="GO" id="GO:0005886">
    <property type="term" value="C:plasma membrane"/>
    <property type="evidence" value="ECO:0007669"/>
    <property type="project" value="UniProtKB-SubCell"/>
</dbReference>
<dbReference type="CDD" id="cd00082">
    <property type="entry name" value="HisKA"/>
    <property type="match status" value="1"/>
</dbReference>
<comment type="subcellular location">
    <subcellularLocation>
        <location evidence="2">Cell membrane</location>
        <topology evidence="2">Multi-pass membrane protein</topology>
    </subcellularLocation>
</comment>
<evidence type="ECO:0000256" key="14">
    <source>
        <dbReference type="ARBA" id="ARBA00064003"/>
    </source>
</evidence>
<dbReference type="PROSITE" id="PS50110">
    <property type="entry name" value="RESPONSE_REGULATORY"/>
    <property type="match status" value="1"/>
</dbReference>
<dbReference type="InterPro" id="IPR036890">
    <property type="entry name" value="HATPase_C_sf"/>
</dbReference>
<dbReference type="InterPro" id="IPR008207">
    <property type="entry name" value="Sig_transdc_His_kin_Hpt_dom"/>
</dbReference>
<dbReference type="PROSITE" id="PS50112">
    <property type="entry name" value="PAS"/>
    <property type="match status" value="1"/>
</dbReference>
<keyword evidence="10" id="KW-0067">ATP-binding</keyword>
<keyword evidence="5 17" id="KW-0597">Phosphoprotein</keyword>
<accession>A0A7X0BQE3</accession>
<feature type="domain" description="Histidine kinase" evidence="20">
    <location>
        <begin position="398"/>
        <end position="619"/>
    </location>
</feature>
<dbReference type="SMART" id="SM00387">
    <property type="entry name" value="HATPase_c"/>
    <property type="match status" value="1"/>
</dbReference>
<evidence type="ECO:0000256" key="3">
    <source>
        <dbReference type="ARBA" id="ARBA00012438"/>
    </source>
</evidence>
<organism evidence="24 25">
    <name type="scientific">Pseudomonas fluvialis</name>
    <dbReference type="NCBI Taxonomy" id="1793966"/>
    <lineage>
        <taxon>Bacteria</taxon>
        <taxon>Pseudomonadati</taxon>
        <taxon>Pseudomonadota</taxon>
        <taxon>Gammaproteobacteria</taxon>
        <taxon>Pseudomonadales</taxon>
        <taxon>Pseudomonadaceae</taxon>
        <taxon>Pseudomonas</taxon>
    </lineage>
</organism>
<dbReference type="InterPro" id="IPR035965">
    <property type="entry name" value="PAS-like_dom_sf"/>
</dbReference>
<dbReference type="InterPro" id="IPR003661">
    <property type="entry name" value="HisK_dim/P_dom"/>
</dbReference>
<evidence type="ECO:0000259" key="21">
    <source>
        <dbReference type="PROSITE" id="PS50110"/>
    </source>
</evidence>
<keyword evidence="11 19" id="KW-1133">Transmembrane helix</keyword>
<feature type="transmembrane region" description="Helical" evidence="19">
    <location>
        <begin position="185"/>
        <end position="202"/>
    </location>
</feature>
<dbReference type="GO" id="GO:0005524">
    <property type="term" value="F:ATP binding"/>
    <property type="evidence" value="ECO:0007669"/>
    <property type="project" value="UniProtKB-KW"/>
</dbReference>
<dbReference type="Gene3D" id="1.20.120.160">
    <property type="entry name" value="HPT domain"/>
    <property type="match status" value="1"/>
</dbReference>
<dbReference type="CDD" id="cd00088">
    <property type="entry name" value="HPT"/>
    <property type="match status" value="1"/>
</dbReference>
<evidence type="ECO:0000256" key="6">
    <source>
        <dbReference type="ARBA" id="ARBA00022679"/>
    </source>
</evidence>
<keyword evidence="6" id="KW-0808">Transferase</keyword>
<dbReference type="Gene3D" id="1.10.287.130">
    <property type="match status" value="1"/>
</dbReference>
<dbReference type="Proteomes" id="UP000557193">
    <property type="component" value="Unassembled WGS sequence"/>
</dbReference>
<dbReference type="PANTHER" id="PTHR45339">
    <property type="entry name" value="HYBRID SIGNAL TRANSDUCTION HISTIDINE KINASE J"/>
    <property type="match status" value="1"/>
</dbReference>
<keyword evidence="8" id="KW-0547">Nucleotide-binding</keyword>
<dbReference type="InterPro" id="IPR000014">
    <property type="entry name" value="PAS"/>
</dbReference>
<dbReference type="PROSITE" id="PS50109">
    <property type="entry name" value="HIS_KIN"/>
    <property type="match status" value="1"/>
</dbReference>
<feature type="modified residue" description="Phosphohistidine" evidence="16">
    <location>
        <position position="953"/>
    </location>
</feature>
<dbReference type="Gene3D" id="3.40.50.2300">
    <property type="match status" value="1"/>
</dbReference>
<evidence type="ECO:0000256" key="9">
    <source>
        <dbReference type="ARBA" id="ARBA00022777"/>
    </source>
</evidence>
<evidence type="ECO:0000259" key="20">
    <source>
        <dbReference type="PROSITE" id="PS50109"/>
    </source>
</evidence>
<evidence type="ECO:0000256" key="12">
    <source>
        <dbReference type="ARBA" id="ARBA00023012"/>
    </source>
</evidence>
<dbReference type="Gene3D" id="3.30.565.10">
    <property type="entry name" value="Histidine kinase-like ATPase, C-terminal domain"/>
    <property type="match status" value="1"/>
</dbReference>
<dbReference type="SUPFAM" id="SSF52172">
    <property type="entry name" value="CheY-like"/>
    <property type="match status" value="1"/>
</dbReference>
<evidence type="ECO:0000256" key="10">
    <source>
        <dbReference type="ARBA" id="ARBA00022840"/>
    </source>
</evidence>
<dbReference type="PRINTS" id="PR00344">
    <property type="entry name" value="BCTRLSENSOR"/>
</dbReference>
<dbReference type="CDD" id="cd17546">
    <property type="entry name" value="REC_hyHK_CKI1_RcsC-like"/>
    <property type="match status" value="1"/>
</dbReference>
<dbReference type="InterPro" id="IPR003594">
    <property type="entry name" value="HATPase_dom"/>
</dbReference>
<dbReference type="Gene3D" id="3.30.450.20">
    <property type="entry name" value="PAS domain"/>
    <property type="match status" value="1"/>
</dbReference>
<dbReference type="Pfam" id="PF00072">
    <property type="entry name" value="Response_reg"/>
    <property type="match status" value="1"/>
</dbReference>
<dbReference type="SMART" id="SM00448">
    <property type="entry name" value="REC"/>
    <property type="match status" value="1"/>
</dbReference>
<dbReference type="Pfam" id="PF02518">
    <property type="entry name" value="HATPase_c"/>
    <property type="match status" value="1"/>
</dbReference>
<dbReference type="CDD" id="cd16922">
    <property type="entry name" value="HATPase_EvgS-ArcB-TorS-like"/>
    <property type="match status" value="1"/>
</dbReference>
<evidence type="ECO:0000256" key="19">
    <source>
        <dbReference type="SAM" id="Phobius"/>
    </source>
</evidence>
<dbReference type="GO" id="GO:0000155">
    <property type="term" value="F:phosphorelay sensor kinase activity"/>
    <property type="evidence" value="ECO:0007669"/>
    <property type="project" value="InterPro"/>
</dbReference>
<keyword evidence="4" id="KW-1003">Cell membrane</keyword>
<evidence type="ECO:0000256" key="5">
    <source>
        <dbReference type="ARBA" id="ARBA00022553"/>
    </source>
</evidence>
<dbReference type="InterPro" id="IPR013767">
    <property type="entry name" value="PAS_fold"/>
</dbReference>
<dbReference type="InterPro" id="IPR004358">
    <property type="entry name" value="Sig_transdc_His_kin-like_C"/>
</dbReference>
<feature type="domain" description="HPt" evidence="23">
    <location>
        <begin position="914"/>
        <end position="1011"/>
    </location>
</feature>
<keyword evidence="7 19" id="KW-0812">Transmembrane</keyword>
<dbReference type="NCBIfam" id="TIGR00229">
    <property type="entry name" value="sensory_box"/>
    <property type="match status" value="1"/>
</dbReference>
<dbReference type="SMART" id="SM00388">
    <property type="entry name" value="HisKA"/>
    <property type="match status" value="1"/>
</dbReference>
<dbReference type="InterPro" id="IPR036641">
    <property type="entry name" value="HPT_dom_sf"/>
</dbReference>
<evidence type="ECO:0000256" key="17">
    <source>
        <dbReference type="PROSITE-ProRule" id="PRU00169"/>
    </source>
</evidence>
<dbReference type="SUPFAM" id="SSF47226">
    <property type="entry name" value="Histidine-containing phosphotransfer domain, HPT domain"/>
    <property type="match status" value="1"/>
</dbReference>
<evidence type="ECO:0000256" key="18">
    <source>
        <dbReference type="SAM" id="MobiDB-lite"/>
    </source>
</evidence>
<dbReference type="FunFam" id="3.30.565.10:FF:000010">
    <property type="entry name" value="Sensor histidine kinase RcsC"/>
    <property type="match status" value="1"/>
</dbReference>
<dbReference type="CDD" id="cd00130">
    <property type="entry name" value="PAS"/>
    <property type="match status" value="1"/>
</dbReference>
<dbReference type="InterPro" id="IPR005467">
    <property type="entry name" value="His_kinase_dom"/>
</dbReference>
<evidence type="ECO:0000256" key="7">
    <source>
        <dbReference type="ARBA" id="ARBA00022692"/>
    </source>
</evidence>
<dbReference type="GO" id="GO:0006355">
    <property type="term" value="P:regulation of DNA-templated transcription"/>
    <property type="evidence" value="ECO:0007669"/>
    <property type="project" value="InterPro"/>
</dbReference>
<dbReference type="SMART" id="SM00091">
    <property type="entry name" value="PAS"/>
    <property type="match status" value="1"/>
</dbReference>
<gene>
    <name evidence="24" type="ORF">HNP49_000576</name>
</gene>
<comment type="caution">
    <text evidence="24">The sequence shown here is derived from an EMBL/GenBank/DDBJ whole genome shotgun (WGS) entry which is preliminary data.</text>
</comment>
<dbReference type="Pfam" id="PF00512">
    <property type="entry name" value="HisKA"/>
    <property type="match status" value="1"/>
</dbReference>
<evidence type="ECO:0000313" key="24">
    <source>
        <dbReference type="EMBL" id="MBB6340426.1"/>
    </source>
</evidence>
<dbReference type="InterPro" id="IPR001789">
    <property type="entry name" value="Sig_transdc_resp-reg_receiver"/>
</dbReference>
<comment type="catalytic activity">
    <reaction evidence="1">
        <text>ATP + protein L-histidine = ADP + protein N-phospho-L-histidine.</text>
        <dbReference type="EC" id="2.7.13.3"/>
    </reaction>
</comment>
<dbReference type="SUPFAM" id="SSF55874">
    <property type="entry name" value="ATPase domain of HSP90 chaperone/DNA topoisomerase II/histidine kinase"/>
    <property type="match status" value="1"/>
</dbReference>
<dbReference type="EMBL" id="JACHLL010000001">
    <property type="protein sequence ID" value="MBB6340426.1"/>
    <property type="molecule type" value="Genomic_DNA"/>
</dbReference>
<comment type="subunit">
    <text evidence="14">At low DSF concentrations, interacts with RpfF.</text>
</comment>
<feature type="region of interest" description="Disordered" evidence="18">
    <location>
        <begin position="881"/>
        <end position="900"/>
    </location>
</feature>
<dbReference type="PANTHER" id="PTHR45339:SF1">
    <property type="entry name" value="HYBRID SIGNAL TRANSDUCTION HISTIDINE KINASE J"/>
    <property type="match status" value="1"/>
</dbReference>
<evidence type="ECO:0000313" key="25">
    <source>
        <dbReference type="Proteomes" id="UP000557193"/>
    </source>
</evidence>
<dbReference type="Pfam" id="PF00989">
    <property type="entry name" value="PAS"/>
    <property type="match status" value="1"/>
</dbReference>
<keyword evidence="13 19" id="KW-0472">Membrane</keyword>
<evidence type="ECO:0000259" key="22">
    <source>
        <dbReference type="PROSITE" id="PS50112"/>
    </source>
</evidence>
<keyword evidence="12" id="KW-0902">Two-component regulatory system</keyword>
<name>A0A7X0BQE3_9PSED</name>
<dbReference type="RefSeq" id="WP_184680463.1">
    <property type="nucleotide sequence ID" value="NZ_JACHLL010000001.1"/>
</dbReference>
<evidence type="ECO:0000256" key="1">
    <source>
        <dbReference type="ARBA" id="ARBA00000085"/>
    </source>
</evidence>
<sequence>MPRSRTLPLNWLIMLPLAGAWLVLGVLLLVFSASTNRHTGEQLIQQRADSLMSNLQMTAETVDRRHELQRIILAMGAESGVHELLIVAGEPLQVVASLDASDIGKPLSALGGSDTRLIERSLREHRPLSANVEEHDQQHRDFAMPILLSNSQLLDQLQSPGAIYLGLDTGALQNVQQQRILQQSALLMLGTAILLALLVGLLRRKVLAPLNQLLQAIASGNPELRLQQASQEAQGEFQVLAQTLYQQYQREQRDKARLQSILASAAEGILLVDGRGLISYANPTLCRLFGYTEQALLGQSVMQLVYTNSDRERLRQLRHEFRSEAPPSQFTGELLGCSQSGAPLQLAMTCSHIHLHDEEIFTVMLHDIGERKEAERLLQQARESAESASRAKSEFLATMSHEIRTPMNGVIGMAQVLADTPLNNQQRELVGTLQHSAELLLTLLNDILDLSKIEAGMLRLEHTACNWEDILLDACKLMQPHAQKKELQLYLLIDPDAPVAILGDPIRLRQIVLNLLSNAVKFTRQGHIHIELSVTRQLTGSAGFRLRIRDTGIGMTQAQQARLFQPFTQADSSTTREFGGTGLGLSISRRLLELMQGSISVSSAPEQGSCFTLDLTLPCQTQQHTASPPSLSDKRILLLDPQPLSLEIVQSSLAREGCILLYAEQANDTLPPHDLLLISDRIGGSLPPQLRSEPQLWLCSLPHEHCRCPVGVRRLPQPGKRSELLQAVQQLLDPNQTTAAASLSNPTSLPQRLHGRLLVVEDTQLNQQVIRAMLEPYGLTLAFADNGQLGVEACTRETFDLVLMDCLMPVLDGLDATRAIRAHEASLGGTRHLPIIALTANAYKESRQRCLEAGMDDFLSKPVMRDELLKVLQRYLPATHDAPTPEATEEPQPMPSQPGPVDYPRIVQMCEQLGTAVMSNLLQEFARQAGSMADEMCTAIDGADWPTAHRMAHSLKGSSGTLGMDALSQQAAALEQQLKHAPAQLPLEPLREAAQQLRAGVEQHSQAALACCQAQT</sequence>
<evidence type="ECO:0000256" key="13">
    <source>
        <dbReference type="ARBA" id="ARBA00023136"/>
    </source>
</evidence>
<dbReference type="SMART" id="SM00073">
    <property type="entry name" value="HPT"/>
    <property type="match status" value="1"/>
</dbReference>
<dbReference type="InterPro" id="IPR011006">
    <property type="entry name" value="CheY-like_superfamily"/>
</dbReference>
<protein>
    <recommendedName>
        <fullName evidence="15">Sensory/regulatory protein RpfC</fullName>
        <ecNumber evidence="3">2.7.13.3</ecNumber>
    </recommendedName>
</protein>
<feature type="modified residue" description="4-aspartylphosphate" evidence="17">
    <location>
        <position position="805"/>
    </location>
</feature>
<dbReference type="PROSITE" id="PS50894">
    <property type="entry name" value="HPT"/>
    <property type="match status" value="1"/>
</dbReference>
<evidence type="ECO:0000256" key="2">
    <source>
        <dbReference type="ARBA" id="ARBA00004651"/>
    </source>
</evidence>
<evidence type="ECO:0000256" key="4">
    <source>
        <dbReference type="ARBA" id="ARBA00022475"/>
    </source>
</evidence>
<feature type="domain" description="PAS" evidence="22">
    <location>
        <begin position="254"/>
        <end position="324"/>
    </location>
</feature>
<dbReference type="SUPFAM" id="SSF47384">
    <property type="entry name" value="Homodimeric domain of signal transducing histidine kinase"/>
    <property type="match status" value="1"/>
</dbReference>
<evidence type="ECO:0000256" key="8">
    <source>
        <dbReference type="ARBA" id="ARBA00022741"/>
    </source>
</evidence>
<reference evidence="24 25" key="1">
    <citation type="submission" date="2020-08" db="EMBL/GenBank/DDBJ databases">
        <title>Functional genomics of gut bacteria from endangered species of beetles.</title>
        <authorList>
            <person name="Carlos-Shanley C."/>
        </authorList>
    </citation>
    <scope>NUCLEOTIDE SEQUENCE [LARGE SCALE GENOMIC DNA]</scope>
    <source>
        <strain evidence="24 25">S00202</strain>
    </source>
</reference>
<keyword evidence="9" id="KW-0418">Kinase</keyword>
<dbReference type="AlphaFoldDB" id="A0A7X0BQE3"/>
<dbReference type="EC" id="2.7.13.3" evidence="3"/>
<dbReference type="FunFam" id="1.10.287.130:FF:000002">
    <property type="entry name" value="Two-component osmosensing histidine kinase"/>
    <property type="match status" value="1"/>
</dbReference>
<evidence type="ECO:0000256" key="16">
    <source>
        <dbReference type="PROSITE-ProRule" id="PRU00110"/>
    </source>
</evidence>
<evidence type="ECO:0000259" key="23">
    <source>
        <dbReference type="PROSITE" id="PS50894"/>
    </source>
</evidence>
<evidence type="ECO:0000256" key="15">
    <source>
        <dbReference type="ARBA" id="ARBA00068150"/>
    </source>
</evidence>
<feature type="transmembrane region" description="Helical" evidence="19">
    <location>
        <begin position="12"/>
        <end position="31"/>
    </location>
</feature>
<dbReference type="Pfam" id="PF01627">
    <property type="entry name" value="Hpt"/>
    <property type="match status" value="1"/>
</dbReference>
<dbReference type="InterPro" id="IPR036097">
    <property type="entry name" value="HisK_dim/P_sf"/>
</dbReference>
<feature type="domain" description="Response regulatory" evidence="21">
    <location>
        <begin position="756"/>
        <end position="876"/>
    </location>
</feature>